<dbReference type="EMBL" id="CAWUPB010001108">
    <property type="protein sequence ID" value="CAK7337663.1"/>
    <property type="molecule type" value="Genomic_DNA"/>
</dbReference>
<dbReference type="AlphaFoldDB" id="A0AAV1RQH6"/>
<dbReference type="PROSITE" id="PS51032">
    <property type="entry name" value="AP2_ERF"/>
    <property type="match status" value="1"/>
</dbReference>
<dbReference type="SMART" id="SM00380">
    <property type="entry name" value="AP2"/>
    <property type="match status" value="1"/>
</dbReference>
<evidence type="ECO:0000256" key="5">
    <source>
        <dbReference type="ARBA" id="ARBA00023242"/>
    </source>
</evidence>
<keyword evidence="4" id="KW-0804">Transcription</keyword>
<dbReference type="CDD" id="cd00018">
    <property type="entry name" value="AP2"/>
    <property type="match status" value="1"/>
</dbReference>
<protein>
    <recommendedName>
        <fullName evidence="8">AP2/ERF domain-containing protein</fullName>
    </recommendedName>
</protein>
<dbReference type="InterPro" id="IPR044808">
    <property type="entry name" value="ERF_plant"/>
</dbReference>
<gene>
    <name evidence="9" type="ORF">DCAF_LOCUS12701</name>
</gene>
<proteinExistence type="inferred from homology"/>
<feature type="compositionally biased region" description="Basic residues" evidence="7">
    <location>
        <begin position="111"/>
        <end position="121"/>
    </location>
</feature>
<organism evidence="9 10">
    <name type="scientific">Dovyalis caffra</name>
    <dbReference type="NCBI Taxonomy" id="77055"/>
    <lineage>
        <taxon>Eukaryota</taxon>
        <taxon>Viridiplantae</taxon>
        <taxon>Streptophyta</taxon>
        <taxon>Embryophyta</taxon>
        <taxon>Tracheophyta</taxon>
        <taxon>Spermatophyta</taxon>
        <taxon>Magnoliopsida</taxon>
        <taxon>eudicotyledons</taxon>
        <taxon>Gunneridae</taxon>
        <taxon>Pentapetalae</taxon>
        <taxon>rosids</taxon>
        <taxon>fabids</taxon>
        <taxon>Malpighiales</taxon>
        <taxon>Salicaceae</taxon>
        <taxon>Flacourtieae</taxon>
        <taxon>Dovyalis</taxon>
    </lineage>
</organism>
<dbReference type="GO" id="GO:0003700">
    <property type="term" value="F:DNA-binding transcription factor activity"/>
    <property type="evidence" value="ECO:0007669"/>
    <property type="project" value="InterPro"/>
</dbReference>
<keyword evidence="10" id="KW-1185">Reference proteome</keyword>
<dbReference type="FunFam" id="3.30.730.10:FF:000001">
    <property type="entry name" value="Ethylene-responsive transcription factor 2"/>
    <property type="match status" value="1"/>
</dbReference>
<comment type="similarity">
    <text evidence="6">Belongs to the AP2/ERF transcription factor family. ERF subfamily.</text>
</comment>
<dbReference type="InterPro" id="IPR036955">
    <property type="entry name" value="AP2/ERF_dom_sf"/>
</dbReference>
<evidence type="ECO:0000256" key="1">
    <source>
        <dbReference type="ARBA" id="ARBA00004123"/>
    </source>
</evidence>
<name>A0AAV1RQH6_9ROSI</name>
<dbReference type="Proteomes" id="UP001314170">
    <property type="component" value="Unassembled WGS sequence"/>
</dbReference>
<feature type="compositionally biased region" description="Acidic residues" evidence="7">
    <location>
        <begin position="92"/>
        <end position="101"/>
    </location>
</feature>
<comment type="caution">
    <text evidence="9">The sequence shown here is derived from an EMBL/GenBank/DDBJ whole genome shotgun (WGS) entry which is preliminary data.</text>
</comment>
<dbReference type="PANTHER" id="PTHR31190">
    <property type="entry name" value="DNA-BINDING DOMAIN"/>
    <property type="match status" value="1"/>
</dbReference>
<accession>A0AAV1RQH6</accession>
<dbReference type="Pfam" id="PF00847">
    <property type="entry name" value="AP2"/>
    <property type="match status" value="1"/>
</dbReference>
<evidence type="ECO:0000313" key="10">
    <source>
        <dbReference type="Proteomes" id="UP001314170"/>
    </source>
</evidence>
<feature type="domain" description="AP2/ERF" evidence="8">
    <location>
        <begin position="117"/>
        <end position="174"/>
    </location>
</feature>
<evidence type="ECO:0000256" key="6">
    <source>
        <dbReference type="ARBA" id="ARBA00024343"/>
    </source>
</evidence>
<dbReference type="PRINTS" id="PR00367">
    <property type="entry name" value="ETHRSPELEMNT"/>
</dbReference>
<dbReference type="SUPFAM" id="SSF54171">
    <property type="entry name" value="DNA-binding domain"/>
    <property type="match status" value="1"/>
</dbReference>
<evidence type="ECO:0000256" key="2">
    <source>
        <dbReference type="ARBA" id="ARBA00023015"/>
    </source>
</evidence>
<dbReference type="InterPro" id="IPR001471">
    <property type="entry name" value="AP2/ERF_dom"/>
</dbReference>
<sequence length="188" mass="21501">MDASWLNILVPRRQHEHNAMVSALTHVISGRTDDSSSGPKEDQDQQQVLAVNDGNVSGSNIIYLPDSDICPVCKLNTYQCLGCQYFSSSPTNEEEEQEQEQGQEGRNAGTTKKRKNKYRGVRQRPWGKWAAEIRDPRRAARLWLGTFDNAEDAARAYDRKNIEFRGIRAQTNFPRAEYQNELKEPDKK</sequence>
<dbReference type="InterPro" id="IPR016177">
    <property type="entry name" value="DNA-bd_dom_sf"/>
</dbReference>
<keyword evidence="5" id="KW-0539">Nucleus</keyword>
<evidence type="ECO:0000256" key="7">
    <source>
        <dbReference type="SAM" id="MobiDB-lite"/>
    </source>
</evidence>
<evidence type="ECO:0000259" key="8">
    <source>
        <dbReference type="PROSITE" id="PS51032"/>
    </source>
</evidence>
<evidence type="ECO:0000256" key="4">
    <source>
        <dbReference type="ARBA" id="ARBA00023163"/>
    </source>
</evidence>
<dbReference type="GO" id="GO:0009873">
    <property type="term" value="P:ethylene-activated signaling pathway"/>
    <property type="evidence" value="ECO:0007669"/>
    <property type="project" value="InterPro"/>
</dbReference>
<keyword evidence="2" id="KW-0805">Transcription regulation</keyword>
<reference evidence="9 10" key="1">
    <citation type="submission" date="2024-01" db="EMBL/GenBank/DDBJ databases">
        <authorList>
            <person name="Waweru B."/>
        </authorList>
    </citation>
    <scope>NUCLEOTIDE SEQUENCE [LARGE SCALE GENOMIC DNA]</scope>
</reference>
<dbReference type="Gene3D" id="3.30.730.10">
    <property type="entry name" value="AP2/ERF domain"/>
    <property type="match status" value="1"/>
</dbReference>
<feature type="region of interest" description="Disordered" evidence="7">
    <location>
        <begin position="92"/>
        <end position="121"/>
    </location>
</feature>
<dbReference type="GO" id="GO:0005634">
    <property type="term" value="C:nucleus"/>
    <property type="evidence" value="ECO:0007669"/>
    <property type="project" value="UniProtKB-SubCell"/>
</dbReference>
<keyword evidence="3" id="KW-0238">DNA-binding</keyword>
<evidence type="ECO:0000313" key="9">
    <source>
        <dbReference type="EMBL" id="CAK7337663.1"/>
    </source>
</evidence>
<evidence type="ECO:0000256" key="3">
    <source>
        <dbReference type="ARBA" id="ARBA00023125"/>
    </source>
</evidence>
<comment type="subcellular location">
    <subcellularLocation>
        <location evidence="1">Nucleus</location>
    </subcellularLocation>
</comment>
<dbReference type="GO" id="GO:0003677">
    <property type="term" value="F:DNA binding"/>
    <property type="evidence" value="ECO:0007669"/>
    <property type="project" value="UniProtKB-KW"/>
</dbReference>